<name>A0ABN7RJD3_OIKDI</name>
<evidence type="ECO:0000256" key="5">
    <source>
        <dbReference type="ARBA" id="ARBA00023004"/>
    </source>
</evidence>
<dbReference type="InterPro" id="IPR036396">
    <property type="entry name" value="Cyt_P450_sf"/>
</dbReference>
<keyword evidence="5 7" id="KW-0408">Iron</keyword>
<evidence type="ECO:0000313" key="8">
    <source>
        <dbReference type="EMBL" id="CAG5079063.1"/>
    </source>
</evidence>
<reference evidence="8 9" key="1">
    <citation type="submission" date="2021-04" db="EMBL/GenBank/DDBJ databases">
        <authorList>
            <person name="Bliznina A."/>
        </authorList>
    </citation>
    <scope>NUCLEOTIDE SEQUENCE [LARGE SCALE GENOMIC DNA]</scope>
</reference>
<dbReference type="EMBL" id="OU015568">
    <property type="protein sequence ID" value="CAG5079063.1"/>
    <property type="molecule type" value="Genomic_DNA"/>
</dbReference>
<dbReference type="InterPro" id="IPR001128">
    <property type="entry name" value="Cyt_P450"/>
</dbReference>
<keyword evidence="9" id="KW-1185">Reference proteome</keyword>
<comment type="similarity">
    <text evidence="1 7">Belongs to the cytochrome P450 family.</text>
</comment>
<evidence type="ECO:0000256" key="2">
    <source>
        <dbReference type="ARBA" id="ARBA00022617"/>
    </source>
</evidence>
<dbReference type="InterPro" id="IPR017972">
    <property type="entry name" value="Cyt_P450_CS"/>
</dbReference>
<sequence>MMDTMKNILINPATPIVLYTAYKVLNLAKQAKRLNSFTDQHYKPSGQNFFGSFAEFIKTMRMSIEDGSISEEFLFWRQRKFKESQNSAFPGTWIFKTLPWRQLMYVADPKLVEMMAQIPASSVTQGGFAGDLLELDSRGFKNGLVMLEHDDWKKQRKIISQIFRRNQLDNYIETMDQAAITFTEKLAEQSSYSKSGAYEKSRLFVYEILFKTIFGDATAEVQTDKTYEPIINTFQKLGDAINSKIRSLPLILLLKKIPLGIELAKKFWKPLREEQEHQHSRDIYLEKMVEKSRADHNEGIENSDLTSILIRSQEKLGKPALSNAQIHSHLFTFLFAGHETTLAALSWALFHLGENPECAVKIQEEFHNLGGQMNRQTISNAKYTEAFIKEILRIRHVVDMMVPRKLIEDVSLPDGRVLPKGLQYIVDLGNIHRSEAQFGSNPTKFDPTRFLEQPKMANKKEGKYSFMPFGGGTRMCVGNHFAMQMLKIAVLRVASTLKTENQHNGEVPNQMEGVSWRPKSGTLAQKFTSL</sequence>
<keyword evidence="6 7" id="KW-0503">Monooxygenase</keyword>
<dbReference type="Proteomes" id="UP001158576">
    <property type="component" value="Chromosome PAR"/>
</dbReference>
<evidence type="ECO:0000256" key="1">
    <source>
        <dbReference type="ARBA" id="ARBA00010617"/>
    </source>
</evidence>
<keyword evidence="2 7" id="KW-0349">Heme</keyword>
<dbReference type="PROSITE" id="PS00086">
    <property type="entry name" value="CYTOCHROME_P450"/>
    <property type="match status" value="1"/>
</dbReference>
<evidence type="ECO:0000256" key="3">
    <source>
        <dbReference type="ARBA" id="ARBA00022723"/>
    </source>
</evidence>
<dbReference type="PRINTS" id="PR00385">
    <property type="entry name" value="P450"/>
</dbReference>
<dbReference type="PRINTS" id="PR00465">
    <property type="entry name" value="EP450IV"/>
</dbReference>
<dbReference type="PANTHER" id="PTHR24291:SF50">
    <property type="entry name" value="BIFUNCTIONAL ALBAFLAVENONE MONOOXYGENASE_TERPENE SYNTHASE"/>
    <property type="match status" value="1"/>
</dbReference>
<dbReference type="InterPro" id="IPR002403">
    <property type="entry name" value="Cyt_P450_E_grp-IV"/>
</dbReference>
<evidence type="ECO:0000313" key="9">
    <source>
        <dbReference type="Proteomes" id="UP001158576"/>
    </source>
</evidence>
<dbReference type="InterPro" id="IPR050196">
    <property type="entry name" value="Cytochrome_P450_Monoox"/>
</dbReference>
<evidence type="ECO:0000256" key="6">
    <source>
        <dbReference type="ARBA" id="ARBA00023033"/>
    </source>
</evidence>
<protein>
    <submittedName>
        <fullName evidence="8">Oidioi.mRNA.OKI2018_I69.PAR.g9158.t2.cds</fullName>
    </submittedName>
</protein>
<evidence type="ECO:0000256" key="7">
    <source>
        <dbReference type="RuleBase" id="RU000461"/>
    </source>
</evidence>
<dbReference type="CDD" id="cd00302">
    <property type="entry name" value="cytochrome_P450"/>
    <property type="match status" value="1"/>
</dbReference>
<accession>A0ABN7RJD3</accession>
<keyword evidence="3 7" id="KW-0479">Metal-binding</keyword>
<keyword evidence="4 7" id="KW-0560">Oxidoreductase</keyword>
<dbReference type="SUPFAM" id="SSF48264">
    <property type="entry name" value="Cytochrome P450"/>
    <property type="match status" value="1"/>
</dbReference>
<dbReference type="Pfam" id="PF00067">
    <property type="entry name" value="p450"/>
    <property type="match status" value="1"/>
</dbReference>
<gene>
    <name evidence="8" type="ORF">OKIOD_LOCUS716</name>
</gene>
<evidence type="ECO:0000256" key="4">
    <source>
        <dbReference type="ARBA" id="ARBA00023002"/>
    </source>
</evidence>
<proteinExistence type="inferred from homology"/>
<dbReference type="Gene3D" id="1.10.630.10">
    <property type="entry name" value="Cytochrome P450"/>
    <property type="match status" value="1"/>
</dbReference>
<organism evidence="8 9">
    <name type="scientific">Oikopleura dioica</name>
    <name type="common">Tunicate</name>
    <dbReference type="NCBI Taxonomy" id="34765"/>
    <lineage>
        <taxon>Eukaryota</taxon>
        <taxon>Metazoa</taxon>
        <taxon>Chordata</taxon>
        <taxon>Tunicata</taxon>
        <taxon>Appendicularia</taxon>
        <taxon>Copelata</taxon>
        <taxon>Oikopleuridae</taxon>
        <taxon>Oikopleura</taxon>
    </lineage>
</organism>
<dbReference type="PANTHER" id="PTHR24291">
    <property type="entry name" value="CYTOCHROME P450 FAMILY 4"/>
    <property type="match status" value="1"/>
</dbReference>